<sequence>MRKGERADLAVPGAEFAVRAVPRARLAGVSLEGGVWRIAVSAPAEDGRANAAVAEALAHALGVAKGRLVLIRGATSRDKRFRLE</sequence>
<protein>
    <submittedName>
        <fullName evidence="2">DUF167 domain-containing protein</fullName>
    </submittedName>
</protein>
<dbReference type="InterPro" id="IPR003746">
    <property type="entry name" value="DUF167"/>
</dbReference>
<dbReference type="EMBL" id="JAALFE010000012">
    <property type="protein sequence ID" value="NGQ91848.1"/>
    <property type="molecule type" value="Genomic_DNA"/>
</dbReference>
<name>A0A6M1TU49_9RHOB</name>
<evidence type="ECO:0000313" key="3">
    <source>
        <dbReference type="Proteomes" id="UP000474758"/>
    </source>
</evidence>
<dbReference type="NCBIfam" id="TIGR00251">
    <property type="entry name" value="DUF167 family protein"/>
    <property type="match status" value="1"/>
</dbReference>
<comment type="similarity">
    <text evidence="1">Belongs to the UPF0235 family.</text>
</comment>
<proteinExistence type="inferred from homology"/>
<dbReference type="InterPro" id="IPR036591">
    <property type="entry name" value="YggU-like_sf"/>
</dbReference>
<dbReference type="SUPFAM" id="SSF69786">
    <property type="entry name" value="YggU-like"/>
    <property type="match status" value="1"/>
</dbReference>
<gene>
    <name evidence="2" type="ORF">G5V65_13160</name>
</gene>
<accession>A0A6M1TU49</accession>
<reference evidence="2 3" key="1">
    <citation type="submission" date="2020-02" db="EMBL/GenBank/DDBJ databases">
        <title>Rhodobacter translucens sp. nov., a novel bacterium isolated from activated sludge.</title>
        <authorList>
            <person name="Liu J."/>
        </authorList>
    </citation>
    <scope>NUCLEOTIDE SEQUENCE [LARGE SCALE GENOMIC DNA]</scope>
    <source>
        <strain evidence="2 3">HX-7-19</strain>
    </source>
</reference>
<organism evidence="2 3">
    <name type="scientific">Paragemmobacter kunshanensis</name>
    <dbReference type="NCBI Taxonomy" id="2583234"/>
    <lineage>
        <taxon>Bacteria</taxon>
        <taxon>Pseudomonadati</taxon>
        <taxon>Pseudomonadota</taxon>
        <taxon>Alphaproteobacteria</taxon>
        <taxon>Rhodobacterales</taxon>
        <taxon>Paracoccaceae</taxon>
        <taxon>Paragemmobacter</taxon>
    </lineage>
</organism>
<dbReference type="AlphaFoldDB" id="A0A6M1TU49"/>
<comment type="caution">
    <text evidence="2">The sequence shown here is derived from an EMBL/GenBank/DDBJ whole genome shotgun (WGS) entry which is preliminary data.</text>
</comment>
<dbReference type="RefSeq" id="WP_165050848.1">
    <property type="nucleotide sequence ID" value="NZ_JAALFE010000012.1"/>
</dbReference>
<dbReference type="Pfam" id="PF02594">
    <property type="entry name" value="DUF167"/>
    <property type="match status" value="1"/>
</dbReference>
<dbReference type="Gene3D" id="3.30.1200.10">
    <property type="entry name" value="YggU-like"/>
    <property type="match status" value="1"/>
</dbReference>
<dbReference type="Proteomes" id="UP000474758">
    <property type="component" value="Unassembled WGS sequence"/>
</dbReference>
<dbReference type="SMART" id="SM01152">
    <property type="entry name" value="DUF167"/>
    <property type="match status" value="1"/>
</dbReference>
<keyword evidence="3" id="KW-1185">Reference proteome</keyword>
<evidence type="ECO:0000313" key="2">
    <source>
        <dbReference type="EMBL" id="NGQ91848.1"/>
    </source>
</evidence>
<evidence type="ECO:0000256" key="1">
    <source>
        <dbReference type="ARBA" id="ARBA00010364"/>
    </source>
</evidence>